<dbReference type="AlphaFoldDB" id="A0A2K9ME28"/>
<sequence>MVQLFPSLPFLAEETHWSWAARLAAFHIRGPVATFLRDLGLEPSTFFVGDHDEVARLCGIAGQDPEPVLQSTLSRQKGNVHRLGEELLNKSLCPVENVRFCPTCLSEDDAEADRMGQHNSVHRHERLVWRLTPVSCCATHGKPLLCLPRPHGKRERGVFGDSVPEAGRVSREAECQTKSHMTSPLQEYIAGRIAGQTGPNWLDRQPLEQAILSTQLLGAALGFGPHTFLRDLTHQERAAAETIGWDYVAQGENGLRDALQILQDQAGPKRTKRAHLIETFGILMNGTHPLAASAPLARLLQEHITDLAAPG</sequence>
<evidence type="ECO:0000313" key="2">
    <source>
        <dbReference type="EMBL" id="AUM73907.1"/>
    </source>
</evidence>
<dbReference type="Proteomes" id="UP000234882">
    <property type="component" value="Chromosome"/>
</dbReference>
<dbReference type="EMBL" id="CP025583">
    <property type="protein sequence ID" value="AUM73907.1"/>
    <property type="molecule type" value="Genomic_DNA"/>
</dbReference>
<dbReference type="InterPro" id="IPR009492">
    <property type="entry name" value="TniQ"/>
</dbReference>
<proteinExistence type="predicted"/>
<protein>
    <recommendedName>
        <fullName evidence="1">TniQ domain-containing protein</fullName>
    </recommendedName>
</protein>
<organism evidence="2 3">
    <name type="scientific">Paracoccus jeotgali</name>
    <dbReference type="NCBI Taxonomy" id="2065379"/>
    <lineage>
        <taxon>Bacteria</taxon>
        <taxon>Pseudomonadati</taxon>
        <taxon>Pseudomonadota</taxon>
        <taxon>Alphaproteobacteria</taxon>
        <taxon>Rhodobacterales</taxon>
        <taxon>Paracoccaceae</taxon>
        <taxon>Paracoccus</taxon>
    </lineage>
</organism>
<evidence type="ECO:0000259" key="1">
    <source>
        <dbReference type="Pfam" id="PF06527"/>
    </source>
</evidence>
<evidence type="ECO:0000313" key="3">
    <source>
        <dbReference type="Proteomes" id="UP000234882"/>
    </source>
</evidence>
<gene>
    <name evidence="2" type="ORF">CYR75_06055</name>
</gene>
<name>A0A2K9ME28_9RHOB</name>
<reference evidence="3" key="1">
    <citation type="submission" date="2017-12" db="EMBL/GenBank/DDBJ databases">
        <title>Genomic analysis of Paracoccus sp. CBA4604.</title>
        <authorList>
            <person name="Roh S.W."/>
            <person name="Kim J.Y."/>
            <person name="Kim J.S."/>
        </authorList>
    </citation>
    <scope>NUCLEOTIDE SEQUENCE [LARGE SCALE GENOMIC DNA]</scope>
    <source>
        <strain evidence="3">CBA4604</strain>
    </source>
</reference>
<dbReference type="RefSeq" id="WP_101499259.1">
    <property type="nucleotide sequence ID" value="NZ_CP025583.1"/>
</dbReference>
<accession>A0A2K9ME28</accession>
<dbReference type="Pfam" id="PF06527">
    <property type="entry name" value="TniQ"/>
    <property type="match status" value="1"/>
</dbReference>
<keyword evidence="3" id="KW-1185">Reference proteome</keyword>
<feature type="domain" description="TniQ" evidence="1">
    <location>
        <begin position="10"/>
        <end position="144"/>
    </location>
</feature>
<dbReference type="KEGG" id="paru:CYR75_06055"/>